<dbReference type="GO" id="GO:0016787">
    <property type="term" value="F:hydrolase activity"/>
    <property type="evidence" value="ECO:0007669"/>
    <property type="project" value="UniProtKB-KW"/>
</dbReference>
<comment type="similarity">
    <text evidence="1">Belongs to the type-B carboxylesterase/lipase family.</text>
</comment>
<feature type="domain" description="Carboxylesterase type B" evidence="4">
    <location>
        <begin position="189"/>
        <end position="705"/>
    </location>
</feature>
<feature type="signal peptide" evidence="3">
    <location>
        <begin position="1"/>
        <end position="21"/>
    </location>
</feature>
<name>A0A9P7XX80_9FUNG</name>
<evidence type="ECO:0000256" key="3">
    <source>
        <dbReference type="SAM" id="SignalP"/>
    </source>
</evidence>
<protein>
    <recommendedName>
        <fullName evidence="4">Carboxylesterase type B domain-containing protein</fullName>
    </recommendedName>
</protein>
<dbReference type="EMBL" id="JAHRHY010000006">
    <property type="protein sequence ID" value="KAG9068811.1"/>
    <property type="molecule type" value="Genomic_DNA"/>
</dbReference>
<dbReference type="Proteomes" id="UP000707451">
    <property type="component" value="Unassembled WGS sequence"/>
</dbReference>
<proteinExistence type="inferred from homology"/>
<dbReference type="InterPro" id="IPR019826">
    <property type="entry name" value="Carboxylesterase_B_AS"/>
</dbReference>
<dbReference type="PROSITE" id="PS00122">
    <property type="entry name" value="CARBOXYLESTERASE_B_1"/>
    <property type="match status" value="1"/>
</dbReference>
<evidence type="ECO:0000313" key="6">
    <source>
        <dbReference type="Proteomes" id="UP000707451"/>
    </source>
</evidence>
<accession>A0A9P7XX80</accession>
<dbReference type="PANTHER" id="PTHR45570">
    <property type="entry name" value="CARBOXYLIC ESTER HYDROLASE"/>
    <property type="match status" value="1"/>
</dbReference>
<gene>
    <name evidence="5" type="ORF">KI688_011097</name>
</gene>
<dbReference type="AlphaFoldDB" id="A0A9P7XX80"/>
<dbReference type="SUPFAM" id="SSF53474">
    <property type="entry name" value="alpha/beta-Hydrolases"/>
    <property type="match status" value="1"/>
</dbReference>
<sequence length="735" mass="80535">MHFIHLAKASTLAIILFPLIAISHERCGVSTIVSAAPTNLKAGSWINKRLHVSRAPRAETIDGAHILLKNDVDTSTPRYSFLLLSKPRNYYEAADACEFMSDSAFLYVPDSPAAKELNELLKNNPTAQPEVAASTNFWVLSTLPSVGCRSLSKNTEKTESSPCITKLPVICVNTAPRRTLAVQDITRQISVKTAIGTIQGFRDQNSFRFLGIHYGEAPVGNLRFAAPVAKAPFTSTLDATAFGYVCPQPAFAIPTAGSLNNGAEADEDCLNLNVFTPSLKSKTQNGLPVMVYIHGGGYTSFAGSTVLFEPGNLVSRGGVVVVTINYRLGLLGFTESPDFPRTDVPGNQAIHDTIMALRWVKDHIANFGGDPSRVTVFGESAGAVTIRALLSASSSWDLYSNVIGQSDPIDIPFKSPKDAAELSTYFFEALNCGTTDIACARSKPIAQVLIAQGLANDKMLAAQNWTTNCLVERPTIDGTLIPAEFSDLVKRGHFNSKANIMWGTTRDEAGRFLEAYIPVPYPANSSNYQTVFQGLLGQQRQERLIQSGLIEKYGLNSDSQELMNYFYTSFYFYCPLQYISRQIAAQSTTPHIYNFQFNRGRGIPIVDSGTRFCASDKHICHAKDIIPVFGSGAIAPSTFQTGEDARFARQIIDRWTTFAKTGNPNPSPDLVGVENTNPDVTSIQWTPYHAQNPVLELDLESKMVLQGMQEVCGFFDEKIKYDFDWRNPTSPLSQS</sequence>
<comment type="caution">
    <text evidence="5">The sequence shown here is derived from an EMBL/GenBank/DDBJ whole genome shotgun (WGS) entry which is preliminary data.</text>
</comment>
<evidence type="ECO:0000256" key="2">
    <source>
        <dbReference type="ARBA" id="ARBA00022801"/>
    </source>
</evidence>
<keyword evidence="2" id="KW-0378">Hydrolase</keyword>
<reference evidence="5" key="1">
    <citation type="submission" date="2021-06" db="EMBL/GenBank/DDBJ databases">
        <title>Genome Sequence of Mortierella hyaline Strain SCG-10, a Cold-Adapted, Nitrate-Reducing Fungus Isolated from Soil in Minnesota, USA.</title>
        <authorList>
            <person name="Aldossari N."/>
        </authorList>
    </citation>
    <scope>NUCLEOTIDE SEQUENCE</scope>
    <source>
        <strain evidence="5">SCG-10</strain>
    </source>
</reference>
<dbReference type="InterPro" id="IPR002018">
    <property type="entry name" value="CarbesteraseB"/>
</dbReference>
<dbReference type="OrthoDB" id="408631at2759"/>
<dbReference type="Gene3D" id="3.40.50.1820">
    <property type="entry name" value="alpha/beta hydrolase"/>
    <property type="match status" value="1"/>
</dbReference>
<dbReference type="Pfam" id="PF00135">
    <property type="entry name" value="COesterase"/>
    <property type="match status" value="1"/>
</dbReference>
<keyword evidence="3" id="KW-0732">Signal</keyword>
<evidence type="ECO:0000256" key="1">
    <source>
        <dbReference type="ARBA" id="ARBA00005964"/>
    </source>
</evidence>
<evidence type="ECO:0000313" key="5">
    <source>
        <dbReference type="EMBL" id="KAG9068811.1"/>
    </source>
</evidence>
<keyword evidence="6" id="KW-1185">Reference proteome</keyword>
<dbReference type="InterPro" id="IPR029058">
    <property type="entry name" value="AB_hydrolase_fold"/>
</dbReference>
<feature type="chain" id="PRO_5040160017" description="Carboxylesterase type B domain-containing protein" evidence="3">
    <location>
        <begin position="22"/>
        <end position="735"/>
    </location>
</feature>
<organism evidence="5 6">
    <name type="scientific">Linnemannia hyalina</name>
    <dbReference type="NCBI Taxonomy" id="64524"/>
    <lineage>
        <taxon>Eukaryota</taxon>
        <taxon>Fungi</taxon>
        <taxon>Fungi incertae sedis</taxon>
        <taxon>Mucoromycota</taxon>
        <taxon>Mortierellomycotina</taxon>
        <taxon>Mortierellomycetes</taxon>
        <taxon>Mortierellales</taxon>
        <taxon>Mortierellaceae</taxon>
        <taxon>Linnemannia</taxon>
    </lineage>
</organism>
<dbReference type="PANTHER" id="PTHR45570:SF1">
    <property type="entry name" value="CARBOXYLIC ESTER HYDROLASE"/>
    <property type="match status" value="1"/>
</dbReference>
<evidence type="ECO:0000259" key="4">
    <source>
        <dbReference type="Pfam" id="PF00135"/>
    </source>
</evidence>